<dbReference type="Proteomes" id="UP001066276">
    <property type="component" value="Chromosome 8"/>
</dbReference>
<proteinExistence type="predicted"/>
<reference evidence="1" key="1">
    <citation type="journal article" date="2022" name="bioRxiv">
        <title>Sequencing and chromosome-scale assembly of the giantPleurodeles waltlgenome.</title>
        <authorList>
            <person name="Brown T."/>
            <person name="Elewa A."/>
            <person name="Iarovenko S."/>
            <person name="Subramanian E."/>
            <person name="Araus A.J."/>
            <person name="Petzold A."/>
            <person name="Susuki M."/>
            <person name="Suzuki K.-i.T."/>
            <person name="Hayashi T."/>
            <person name="Toyoda A."/>
            <person name="Oliveira C."/>
            <person name="Osipova E."/>
            <person name="Leigh N.D."/>
            <person name="Simon A."/>
            <person name="Yun M.H."/>
        </authorList>
    </citation>
    <scope>NUCLEOTIDE SEQUENCE</scope>
    <source>
        <strain evidence="1">20211129_DDA</strain>
        <tissue evidence="1">Liver</tissue>
    </source>
</reference>
<protein>
    <submittedName>
        <fullName evidence="1">Uncharacterized protein</fullName>
    </submittedName>
</protein>
<gene>
    <name evidence="1" type="ORF">NDU88_002506</name>
</gene>
<evidence type="ECO:0000313" key="2">
    <source>
        <dbReference type="Proteomes" id="UP001066276"/>
    </source>
</evidence>
<dbReference type="EMBL" id="JANPWB010000012">
    <property type="protein sequence ID" value="KAJ1114267.1"/>
    <property type="molecule type" value="Genomic_DNA"/>
</dbReference>
<keyword evidence="2" id="KW-1185">Reference proteome</keyword>
<dbReference type="AlphaFoldDB" id="A0AAV7NDX4"/>
<accession>A0AAV7NDX4</accession>
<name>A0AAV7NDX4_PLEWA</name>
<evidence type="ECO:0000313" key="1">
    <source>
        <dbReference type="EMBL" id="KAJ1114267.1"/>
    </source>
</evidence>
<sequence>MRKCSSHQYGLAPPPVVLSLAPSYSRSQRGFPTKCVLTLRRKVAVTRQVLILRFPNQIRNIKRAQQEPEIAKTSKELNHI</sequence>
<comment type="caution">
    <text evidence="1">The sequence shown here is derived from an EMBL/GenBank/DDBJ whole genome shotgun (WGS) entry which is preliminary data.</text>
</comment>
<organism evidence="1 2">
    <name type="scientific">Pleurodeles waltl</name>
    <name type="common">Iberian ribbed newt</name>
    <dbReference type="NCBI Taxonomy" id="8319"/>
    <lineage>
        <taxon>Eukaryota</taxon>
        <taxon>Metazoa</taxon>
        <taxon>Chordata</taxon>
        <taxon>Craniata</taxon>
        <taxon>Vertebrata</taxon>
        <taxon>Euteleostomi</taxon>
        <taxon>Amphibia</taxon>
        <taxon>Batrachia</taxon>
        <taxon>Caudata</taxon>
        <taxon>Salamandroidea</taxon>
        <taxon>Salamandridae</taxon>
        <taxon>Pleurodelinae</taxon>
        <taxon>Pleurodeles</taxon>
    </lineage>
</organism>